<dbReference type="InterPro" id="IPR013216">
    <property type="entry name" value="Methyltransf_11"/>
</dbReference>
<dbReference type="AlphaFoldDB" id="A0A6A4S1R3"/>
<feature type="domain" description="Methyltransferase type 11" evidence="1">
    <location>
        <begin position="297"/>
        <end position="388"/>
    </location>
</feature>
<dbReference type="PANTHER" id="PTHR44942:SF6">
    <property type="entry name" value="NOVEL PROTEIN"/>
    <property type="match status" value="1"/>
</dbReference>
<evidence type="ECO:0000313" key="3">
    <source>
        <dbReference type="Proteomes" id="UP000438429"/>
    </source>
</evidence>
<dbReference type="InterPro" id="IPR051052">
    <property type="entry name" value="Diverse_substrate_MTase"/>
</dbReference>
<feature type="domain" description="Methyltransferase type 11" evidence="1">
    <location>
        <begin position="46"/>
        <end position="137"/>
    </location>
</feature>
<dbReference type="InterPro" id="IPR029063">
    <property type="entry name" value="SAM-dependent_MTases_sf"/>
</dbReference>
<proteinExistence type="predicted"/>
<evidence type="ECO:0000259" key="1">
    <source>
        <dbReference type="Pfam" id="PF08241"/>
    </source>
</evidence>
<dbReference type="EMBL" id="VEVO01000019">
    <property type="protein sequence ID" value="KAF0026205.1"/>
    <property type="molecule type" value="Genomic_DNA"/>
</dbReference>
<dbReference type="Pfam" id="PF08241">
    <property type="entry name" value="Methyltransf_11"/>
    <property type="match status" value="2"/>
</dbReference>
<organism evidence="2 3">
    <name type="scientific">Scophthalmus maximus</name>
    <name type="common">Turbot</name>
    <name type="synonym">Psetta maxima</name>
    <dbReference type="NCBI Taxonomy" id="52904"/>
    <lineage>
        <taxon>Eukaryota</taxon>
        <taxon>Metazoa</taxon>
        <taxon>Chordata</taxon>
        <taxon>Craniata</taxon>
        <taxon>Vertebrata</taxon>
        <taxon>Euteleostomi</taxon>
        <taxon>Actinopterygii</taxon>
        <taxon>Neopterygii</taxon>
        <taxon>Teleostei</taxon>
        <taxon>Neoteleostei</taxon>
        <taxon>Acanthomorphata</taxon>
        <taxon>Carangaria</taxon>
        <taxon>Pleuronectiformes</taxon>
        <taxon>Pleuronectoidei</taxon>
        <taxon>Scophthalmidae</taxon>
        <taxon>Scophthalmus</taxon>
    </lineage>
</organism>
<dbReference type="CDD" id="cd02440">
    <property type="entry name" value="AdoMet_MTases"/>
    <property type="match status" value="2"/>
</dbReference>
<dbReference type="GO" id="GO:0008757">
    <property type="term" value="F:S-adenosylmethionine-dependent methyltransferase activity"/>
    <property type="evidence" value="ECO:0007669"/>
    <property type="project" value="InterPro"/>
</dbReference>
<name>A0A6A4S1R3_SCOMX</name>
<evidence type="ECO:0000313" key="2">
    <source>
        <dbReference type="EMBL" id="KAF0026205.1"/>
    </source>
</evidence>
<reference evidence="2 3" key="1">
    <citation type="submission" date="2019-06" db="EMBL/GenBank/DDBJ databases">
        <title>Draft genomes of female and male turbot (Scophthalmus maximus).</title>
        <authorList>
            <person name="Xu H."/>
            <person name="Xu X.-W."/>
            <person name="Shao C."/>
            <person name="Chen S."/>
        </authorList>
    </citation>
    <scope>NUCLEOTIDE SEQUENCE [LARGE SCALE GENOMIC DNA]</scope>
    <source>
        <strain evidence="2">Ysfricsl-2016a</strain>
        <tissue evidence="2">Blood</tissue>
    </source>
</reference>
<dbReference type="PANTHER" id="PTHR44942">
    <property type="entry name" value="METHYLTRANSF_11 DOMAIN-CONTAINING PROTEIN"/>
    <property type="match status" value="1"/>
</dbReference>
<dbReference type="FunFam" id="3.40.50.150:FF:000370">
    <property type="entry name" value="Si:ch211-93g23.2"/>
    <property type="match status" value="2"/>
</dbReference>
<accession>A0A6A4S1R3</accession>
<dbReference type="SUPFAM" id="SSF53335">
    <property type="entry name" value="S-adenosyl-L-methionine-dependent methyltransferases"/>
    <property type="match status" value="2"/>
</dbReference>
<comment type="caution">
    <text evidence="2">The sequence shown here is derived from an EMBL/GenBank/DDBJ whole genome shotgun (WGS) entry which is preliminary data.</text>
</comment>
<sequence>MTYRLFEGKDHASIYQKYRLPPPDELKNIILQYLDNKKGQPHVLAVDLGCGTGQNSRLLAAHFKQVVGIDISECVLEEARAVPGFPNITYRKGRAEELPFSDGSVDLVTASTAAHWFDHSRFLAEASRVLKPGGCLALLGYTLTKIRFHYQNYGDRLDHIYQEVKQVLIPYTSNPVAQCDSKQEELYSAIPFPDKERIECIQVKSFITLKNLVGFIETWSMFQAYKKKDPQAANDLLLNTEKSRSEGHYQAMAYRLFEGKKHAALYLKYRVSPSDHLIQQVLGFLEKQKGRPFELAVDVGCGSGQGTLLLAKHFASVVGTDVSPAQLELALQHAQQANITYRECVAEELPFADSSVDLVTAMTAFHWFDRPRFLQEAHRVLKPRGCLALLSYTMDIELSYRDCCAHTLNQVSQELHELRLQQQDRSLRNTVLFLRDVIDGKQPLSVL</sequence>
<dbReference type="Proteomes" id="UP000438429">
    <property type="component" value="Unassembled WGS sequence"/>
</dbReference>
<dbReference type="Gene3D" id="3.40.50.150">
    <property type="entry name" value="Vaccinia Virus protein VP39"/>
    <property type="match status" value="2"/>
</dbReference>
<gene>
    <name evidence="2" type="ORF">F2P81_020942</name>
</gene>
<protein>
    <recommendedName>
        <fullName evidence="1">Methyltransferase type 11 domain-containing protein</fullName>
    </recommendedName>
</protein>